<reference evidence="2" key="1">
    <citation type="journal article" date="2021" name="Proc. Natl. Acad. Sci. U.S.A.">
        <title>A Catalog of Tens of Thousands of Viruses from Human Metagenomes Reveals Hidden Associations with Chronic Diseases.</title>
        <authorList>
            <person name="Tisza M.J."/>
            <person name="Buck C.B."/>
        </authorList>
    </citation>
    <scope>NUCLEOTIDE SEQUENCE</scope>
    <source>
        <strain evidence="2">CtEw721</strain>
    </source>
</reference>
<sequence length="53" mass="6237">MFGFLTKNRTPLLGCGGLRKPPARHAQKTKSKRRKLWQYTNQVTALRLWRRGI</sequence>
<dbReference type="EMBL" id="BK015914">
    <property type="protein sequence ID" value="DAF84970.1"/>
    <property type="molecule type" value="Genomic_DNA"/>
</dbReference>
<feature type="region of interest" description="Disordered" evidence="1">
    <location>
        <begin position="15"/>
        <end position="34"/>
    </location>
</feature>
<feature type="compositionally biased region" description="Basic residues" evidence="1">
    <location>
        <begin position="21"/>
        <end position="34"/>
    </location>
</feature>
<evidence type="ECO:0000313" key="2">
    <source>
        <dbReference type="EMBL" id="DAF84970.1"/>
    </source>
</evidence>
<organism evidence="2">
    <name type="scientific">Siphoviridae sp. ctEw721</name>
    <dbReference type="NCBI Taxonomy" id="2825400"/>
    <lineage>
        <taxon>Viruses</taxon>
        <taxon>Duplodnaviria</taxon>
        <taxon>Heunggongvirae</taxon>
        <taxon>Uroviricota</taxon>
        <taxon>Caudoviricetes</taxon>
    </lineage>
</organism>
<accession>A0A8S5TRY5</accession>
<protein>
    <submittedName>
        <fullName evidence="2">Uncharacterized protein</fullName>
    </submittedName>
</protein>
<proteinExistence type="predicted"/>
<evidence type="ECO:0000256" key="1">
    <source>
        <dbReference type="SAM" id="MobiDB-lite"/>
    </source>
</evidence>
<name>A0A8S5TRY5_9CAUD</name>